<protein>
    <submittedName>
        <fullName evidence="1">Uncharacterized protein</fullName>
    </submittedName>
</protein>
<dbReference type="Proteomes" id="UP000237000">
    <property type="component" value="Unassembled WGS sequence"/>
</dbReference>
<comment type="caution">
    <text evidence="1">The sequence shown here is derived from an EMBL/GenBank/DDBJ whole genome shotgun (WGS) entry which is preliminary data.</text>
</comment>
<proteinExistence type="predicted"/>
<reference evidence="2" key="1">
    <citation type="submission" date="2016-06" db="EMBL/GenBank/DDBJ databases">
        <title>Parallel loss of symbiosis genes in relatives of nitrogen-fixing non-legume Parasponia.</title>
        <authorList>
            <person name="Van Velzen R."/>
            <person name="Holmer R."/>
            <person name="Bu F."/>
            <person name="Rutten L."/>
            <person name="Van Zeijl A."/>
            <person name="Liu W."/>
            <person name="Santuari L."/>
            <person name="Cao Q."/>
            <person name="Sharma T."/>
            <person name="Shen D."/>
            <person name="Roswanjaya Y."/>
            <person name="Wardhani T."/>
            <person name="Kalhor M.S."/>
            <person name="Jansen J."/>
            <person name="Van den Hoogen J."/>
            <person name="Gungor B."/>
            <person name="Hartog M."/>
            <person name="Hontelez J."/>
            <person name="Verver J."/>
            <person name="Yang W.-C."/>
            <person name="Schijlen E."/>
            <person name="Repin R."/>
            <person name="Schilthuizen M."/>
            <person name="Schranz E."/>
            <person name="Heidstra R."/>
            <person name="Miyata K."/>
            <person name="Fedorova E."/>
            <person name="Kohlen W."/>
            <person name="Bisseling T."/>
            <person name="Smit S."/>
            <person name="Geurts R."/>
        </authorList>
    </citation>
    <scope>NUCLEOTIDE SEQUENCE [LARGE SCALE GENOMIC DNA]</scope>
    <source>
        <strain evidence="2">cv. RG33-2</strain>
    </source>
</reference>
<dbReference type="AlphaFoldDB" id="A0A2P5ED02"/>
<dbReference type="InParanoid" id="A0A2P5ED02"/>
<gene>
    <name evidence="1" type="ORF">TorRG33x02_208460</name>
</gene>
<accession>A0A2P5ED02</accession>
<evidence type="ECO:0000313" key="1">
    <source>
        <dbReference type="EMBL" id="PON83431.1"/>
    </source>
</evidence>
<organism evidence="1 2">
    <name type="scientific">Trema orientale</name>
    <name type="common">Charcoal tree</name>
    <name type="synonym">Celtis orientalis</name>
    <dbReference type="NCBI Taxonomy" id="63057"/>
    <lineage>
        <taxon>Eukaryota</taxon>
        <taxon>Viridiplantae</taxon>
        <taxon>Streptophyta</taxon>
        <taxon>Embryophyta</taxon>
        <taxon>Tracheophyta</taxon>
        <taxon>Spermatophyta</taxon>
        <taxon>Magnoliopsida</taxon>
        <taxon>eudicotyledons</taxon>
        <taxon>Gunneridae</taxon>
        <taxon>Pentapetalae</taxon>
        <taxon>rosids</taxon>
        <taxon>fabids</taxon>
        <taxon>Rosales</taxon>
        <taxon>Cannabaceae</taxon>
        <taxon>Trema</taxon>
    </lineage>
</organism>
<keyword evidence="2" id="KW-1185">Reference proteome</keyword>
<dbReference type="EMBL" id="JXTC01000179">
    <property type="protein sequence ID" value="PON83431.1"/>
    <property type="molecule type" value="Genomic_DNA"/>
</dbReference>
<sequence>MPSSSYPAGTVIPGPPSANTEIAPVPGVTRASNSFATIIFSNPSRERFFINSAALISFSPIPFVFSDEIKVA</sequence>
<name>A0A2P5ED02_TREOI</name>
<evidence type="ECO:0000313" key="2">
    <source>
        <dbReference type="Proteomes" id="UP000237000"/>
    </source>
</evidence>